<dbReference type="Proteomes" id="UP000324800">
    <property type="component" value="Unassembled WGS sequence"/>
</dbReference>
<gene>
    <name evidence="2" type="ORF">EZS28_039490</name>
</gene>
<evidence type="ECO:0000256" key="1">
    <source>
        <dbReference type="SAM" id="SignalP"/>
    </source>
</evidence>
<name>A0A5J4U5N1_9EUKA</name>
<evidence type="ECO:0000313" key="2">
    <source>
        <dbReference type="EMBL" id="KAA6364985.1"/>
    </source>
</evidence>
<organism evidence="2 3">
    <name type="scientific">Streblomastix strix</name>
    <dbReference type="NCBI Taxonomy" id="222440"/>
    <lineage>
        <taxon>Eukaryota</taxon>
        <taxon>Metamonada</taxon>
        <taxon>Preaxostyla</taxon>
        <taxon>Oxymonadida</taxon>
        <taxon>Streblomastigidae</taxon>
        <taxon>Streblomastix</taxon>
    </lineage>
</organism>
<sequence length="145" mass="16541">MEMMNRKLNTLYLFLFLQLTSRWNEIQIETYTIEKLANFFVGTSASIFVLRGGVEIVGYQKEFSNTVVHVDTEQCLADVQLAAYEDPLTFTLSTWFADFYGNTLFESLDSLEISKRPHGKLMRLPIQDVFIIGSIGTVPVGRVET</sequence>
<dbReference type="Gene3D" id="2.40.30.10">
    <property type="entry name" value="Translation factors"/>
    <property type="match status" value="1"/>
</dbReference>
<protein>
    <submittedName>
        <fullName evidence="2">Uncharacterized protein</fullName>
    </submittedName>
</protein>
<dbReference type="AlphaFoldDB" id="A0A5J4U5N1"/>
<comment type="caution">
    <text evidence="2">The sequence shown here is derived from an EMBL/GenBank/DDBJ whole genome shotgun (WGS) entry which is preliminary data.</text>
</comment>
<dbReference type="Gene3D" id="3.40.50.300">
    <property type="entry name" value="P-loop containing nucleotide triphosphate hydrolases"/>
    <property type="match status" value="1"/>
</dbReference>
<dbReference type="EMBL" id="SNRW01020978">
    <property type="protein sequence ID" value="KAA6364985.1"/>
    <property type="molecule type" value="Genomic_DNA"/>
</dbReference>
<feature type="chain" id="PRO_5023888775" evidence="1">
    <location>
        <begin position="26"/>
        <end position="145"/>
    </location>
</feature>
<feature type="signal peptide" evidence="1">
    <location>
        <begin position="1"/>
        <end position="25"/>
    </location>
</feature>
<evidence type="ECO:0000313" key="3">
    <source>
        <dbReference type="Proteomes" id="UP000324800"/>
    </source>
</evidence>
<keyword evidence="1" id="KW-0732">Signal</keyword>
<accession>A0A5J4U5N1</accession>
<reference evidence="2 3" key="1">
    <citation type="submission" date="2019-03" db="EMBL/GenBank/DDBJ databases">
        <title>Single cell metagenomics reveals metabolic interactions within the superorganism composed of flagellate Streblomastix strix and complex community of Bacteroidetes bacteria on its surface.</title>
        <authorList>
            <person name="Treitli S.C."/>
            <person name="Kolisko M."/>
            <person name="Husnik F."/>
            <person name="Keeling P."/>
            <person name="Hampl V."/>
        </authorList>
    </citation>
    <scope>NUCLEOTIDE SEQUENCE [LARGE SCALE GENOMIC DNA]</scope>
    <source>
        <strain evidence="2">ST1C</strain>
    </source>
</reference>
<proteinExistence type="predicted"/>
<dbReference type="InterPro" id="IPR027417">
    <property type="entry name" value="P-loop_NTPase"/>
</dbReference>